<dbReference type="PANTHER" id="PTHR47129:SF1">
    <property type="entry name" value="NMRA-LIKE DOMAIN-CONTAINING PROTEIN"/>
    <property type="match status" value="1"/>
</dbReference>
<dbReference type="CDD" id="cd05269">
    <property type="entry name" value="TMR_SDR_a"/>
    <property type="match status" value="1"/>
</dbReference>
<evidence type="ECO:0000259" key="1">
    <source>
        <dbReference type="Pfam" id="PF13460"/>
    </source>
</evidence>
<dbReference type="PANTHER" id="PTHR47129">
    <property type="entry name" value="QUINONE OXIDOREDUCTASE 2"/>
    <property type="match status" value="1"/>
</dbReference>
<evidence type="ECO:0000313" key="2">
    <source>
        <dbReference type="EMBL" id="ACV07774.1"/>
    </source>
</evidence>
<dbReference type="OrthoDB" id="5510591at2"/>
<dbReference type="Pfam" id="PF13460">
    <property type="entry name" value="NAD_binding_10"/>
    <property type="match status" value="1"/>
</dbReference>
<dbReference type="InterPro" id="IPR036291">
    <property type="entry name" value="NAD(P)-bd_dom_sf"/>
</dbReference>
<gene>
    <name evidence="2" type="ordered locus">Jden_0098</name>
</gene>
<protein>
    <submittedName>
        <fullName evidence="2">NmrA family protein</fullName>
    </submittedName>
</protein>
<dbReference type="InterPro" id="IPR052718">
    <property type="entry name" value="NmrA-type_oxidoreductase"/>
</dbReference>
<dbReference type="EMBL" id="CP001706">
    <property type="protein sequence ID" value="ACV07774.1"/>
    <property type="molecule type" value="Genomic_DNA"/>
</dbReference>
<dbReference type="STRING" id="471856.Jden_0098"/>
<feature type="domain" description="NAD(P)-binding" evidence="1">
    <location>
        <begin position="7"/>
        <end position="181"/>
    </location>
</feature>
<dbReference type="KEGG" id="jde:Jden_0098"/>
<dbReference type="AlphaFoldDB" id="C7R596"/>
<evidence type="ECO:0000313" key="3">
    <source>
        <dbReference type="Proteomes" id="UP000000628"/>
    </source>
</evidence>
<name>C7R596_JONDD</name>
<dbReference type="HOGENOM" id="CLU_007383_10_4_11"/>
<proteinExistence type="predicted"/>
<keyword evidence="3" id="KW-1185">Reference proteome</keyword>
<dbReference type="Gene3D" id="3.90.25.10">
    <property type="entry name" value="UDP-galactose 4-epimerase, domain 1"/>
    <property type="match status" value="1"/>
</dbReference>
<dbReference type="Proteomes" id="UP000000628">
    <property type="component" value="Chromosome"/>
</dbReference>
<dbReference type="SUPFAM" id="SSF51735">
    <property type="entry name" value="NAD(P)-binding Rossmann-fold domains"/>
    <property type="match status" value="1"/>
</dbReference>
<reference evidence="2 3" key="1">
    <citation type="journal article" date="2009" name="Stand. Genomic Sci.">
        <title>Complete genome sequence of Jonesia denitrificans type strain (Prevot 55134).</title>
        <authorList>
            <person name="Pukall R."/>
            <person name="Gehrich-Schroter G."/>
            <person name="Lapidus A."/>
            <person name="Nolan M."/>
            <person name="Glavina Del Rio T."/>
            <person name="Lucas S."/>
            <person name="Chen F."/>
            <person name="Tice H."/>
            <person name="Pitluck S."/>
            <person name="Cheng J.F."/>
            <person name="Copeland A."/>
            <person name="Saunders E."/>
            <person name="Brettin T."/>
            <person name="Detter J.C."/>
            <person name="Bruce D."/>
            <person name="Goodwin L."/>
            <person name="Pati A."/>
            <person name="Ivanova N."/>
            <person name="Mavromatis K."/>
            <person name="Ovchinnikova G."/>
            <person name="Chen A."/>
            <person name="Palaniappan K."/>
            <person name="Land M."/>
            <person name="Hauser L."/>
            <person name="Chang Y.J."/>
            <person name="Jeffries C.D."/>
            <person name="Chain P."/>
            <person name="Goker M."/>
            <person name="Bristow J."/>
            <person name="Eisen J.A."/>
            <person name="Markowitz V."/>
            <person name="Hugenholtz P."/>
            <person name="Kyrpides N.C."/>
            <person name="Klenk H.P."/>
            <person name="Han C."/>
        </authorList>
    </citation>
    <scope>NUCLEOTIDE SEQUENCE [LARGE SCALE GENOMIC DNA]</scope>
    <source>
        <strain evidence="3">ATCC 14870 / DSM 20603 / BCRC 15368 / CIP 55.134 / JCM 11481 / NBRC 15587 / NCTC 10816 / Prevot 55134</strain>
    </source>
</reference>
<dbReference type="eggNOG" id="COG0702">
    <property type="taxonomic scope" value="Bacteria"/>
</dbReference>
<dbReference type="Gene3D" id="3.40.50.720">
    <property type="entry name" value="NAD(P)-binding Rossmann-like Domain"/>
    <property type="match status" value="1"/>
</dbReference>
<sequence>MSVVVTGATGHLGRLVLDSLLDHGIVPSDITALGRRTDTLESYATAGVRVATADYDDPATFDGVFDGADAVLLISSSAIGQRVGHHSTVLNAAKAQGAGRIVYTSAFPGLVVSPEHEATETIIKEQGLPFTILRNAWYIENYSGLVEQARTSGGIIGAAGDGRVAGATRADLAQAAATVLTTSGHEGATYGLTGDTAFTYSELAQVIGDLVGREVTYTDMPTDDYAKALESMGLDSGTAGFLAAADQNIRDGLMAEVTSDLSDLLGRPTQSLKQGLSA</sequence>
<dbReference type="RefSeq" id="WP_012805879.1">
    <property type="nucleotide sequence ID" value="NC_013174.1"/>
</dbReference>
<accession>C7R596</accession>
<organism evidence="2 3">
    <name type="scientific">Jonesia denitrificans (strain ATCC 14870 / DSM 20603 / BCRC 15368 / CIP 55.134 / JCM 11481 / NBRC 15587 / NCTC 10816 / Prevot 55134)</name>
    <name type="common">Listeria denitrificans</name>
    <dbReference type="NCBI Taxonomy" id="471856"/>
    <lineage>
        <taxon>Bacteria</taxon>
        <taxon>Bacillati</taxon>
        <taxon>Actinomycetota</taxon>
        <taxon>Actinomycetes</taxon>
        <taxon>Micrococcales</taxon>
        <taxon>Jonesiaceae</taxon>
        <taxon>Jonesia</taxon>
    </lineage>
</organism>
<dbReference type="InterPro" id="IPR016040">
    <property type="entry name" value="NAD(P)-bd_dom"/>
</dbReference>